<organism evidence="1 2">
    <name type="scientific">Apiospora kogelbergensis</name>
    <dbReference type="NCBI Taxonomy" id="1337665"/>
    <lineage>
        <taxon>Eukaryota</taxon>
        <taxon>Fungi</taxon>
        <taxon>Dikarya</taxon>
        <taxon>Ascomycota</taxon>
        <taxon>Pezizomycotina</taxon>
        <taxon>Sordariomycetes</taxon>
        <taxon>Xylariomycetidae</taxon>
        <taxon>Amphisphaeriales</taxon>
        <taxon>Apiosporaceae</taxon>
        <taxon>Apiospora</taxon>
    </lineage>
</organism>
<dbReference type="PANTHER" id="PTHR36922">
    <property type="entry name" value="BLL2446 PROTEIN"/>
    <property type="match status" value="1"/>
</dbReference>
<evidence type="ECO:0000313" key="2">
    <source>
        <dbReference type="Proteomes" id="UP001392437"/>
    </source>
</evidence>
<dbReference type="InterPro" id="IPR018531">
    <property type="entry name" value="DUF1993"/>
</dbReference>
<comment type="caution">
    <text evidence="1">The sequence shown here is derived from an EMBL/GenBank/DDBJ whole genome shotgun (WGS) entry which is preliminary data.</text>
</comment>
<dbReference type="Gene3D" id="1.20.120.450">
    <property type="entry name" value="dinb family like domain"/>
    <property type="match status" value="1"/>
</dbReference>
<dbReference type="Proteomes" id="UP001392437">
    <property type="component" value="Unassembled WGS sequence"/>
</dbReference>
<keyword evidence="2" id="KW-1185">Reference proteome</keyword>
<dbReference type="Pfam" id="PF09351">
    <property type="entry name" value="DUF1993"/>
    <property type="match status" value="1"/>
</dbReference>
<evidence type="ECO:0000313" key="1">
    <source>
        <dbReference type="EMBL" id="KAK8095682.1"/>
    </source>
</evidence>
<gene>
    <name evidence="1" type="ORF">PG999_013704</name>
</gene>
<protein>
    <submittedName>
        <fullName evidence="1">Uncharacterized protein</fullName>
    </submittedName>
</protein>
<name>A0AAW0QG09_9PEZI</name>
<dbReference type="InterPro" id="IPR034660">
    <property type="entry name" value="DinB/YfiT-like"/>
</dbReference>
<proteinExistence type="predicted"/>
<dbReference type="AlphaFoldDB" id="A0AAW0QG09"/>
<dbReference type="SUPFAM" id="SSF109854">
    <property type="entry name" value="DinB/YfiT-like putative metalloenzymes"/>
    <property type="match status" value="1"/>
</dbReference>
<reference evidence="1 2" key="1">
    <citation type="submission" date="2023-01" db="EMBL/GenBank/DDBJ databases">
        <title>Analysis of 21 Apiospora genomes using comparative genomics revels a genus with tremendous synthesis potential of carbohydrate active enzymes and secondary metabolites.</title>
        <authorList>
            <person name="Sorensen T."/>
        </authorList>
    </citation>
    <scope>NUCLEOTIDE SEQUENCE [LARGE SCALE GENOMIC DNA]</scope>
    <source>
        <strain evidence="1 2">CBS 117206</strain>
    </source>
</reference>
<dbReference type="EMBL" id="JAQQWP010000011">
    <property type="protein sequence ID" value="KAK8095682.1"/>
    <property type="molecule type" value="Genomic_DNA"/>
</dbReference>
<accession>A0AAW0QG09</accession>
<dbReference type="PANTHER" id="PTHR36922:SF1">
    <property type="entry name" value="DUF1993 DOMAIN-CONTAINING PROTEIN"/>
    <property type="match status" value="1"/>
</dbReference>
<sequence length="180" mass="20132">MTSLYNLSIPVLTEVLQTTRQVLEKGEAFARARGLDPETLLSERVYPDMFDLRLQITVILVVARTTINELAGGGQELAAKITERGQSLEKMYTLLDKTLAQLTTVRSADVDGKERVEVSCWFFNQCLRCSALDFVQKYALPTVYFHLSVTYAILRSKGAPLGKKDYVAVFMKDFALPGAE</sequence>